<evidence type="ECO:0000313" key="2">
    <source>
        <dbReference type="Proteomes" id="UP000480350"/>
    </source>
</evidence>
<comment type="caution">
    <text evidence="1">The sequence shown here is derived from an EMBL/GenBank/DDBJ whole genome shotgun (WGS) entry which is preliminary data.</text>
</comment>
<name>A0A7C9MFA1_9RHOB</name>
<proteinExistence type="predicted"/>
<accession>A0A7C9MFA1</accession>
<dbReference type="AlphaFoldDB" id="A0A7C9MFA1"/>
<organism evidence="1 2">
    <name type="scientific">Kangsaoukella pontilimi</name>
    <dbReference type="NCBI Taxonomy" id="2691042"/>
    <lineage>
        <taxon>Bacteria</taxon>
        <taxon>Pseudomonadati</taxon>
        <taxon>Pseudomonadota</taxon>
        <taxon>Alphaproteobacteria</taxon>
        <taxon>Rhodobacterales</taxon>
        <taxon>Paracoccaceae</taxon>
        <taxon>Kangsaoukella</taxon>
    </lineage>
</organism>
<dbReference type="Proteomes" id="UP000480350">
    <property type="component" value="Unassembled WGS sequence"/>
</dbReference>
<sequence length="218" mass="21935">MADIEEIDALDEALRDLEAAAGGAGSVTAAFASEVEKMSARVAASGRDVDVMSKGLSRGLKRAFDDIVLDGGRASDVLSTVAQSLISTAYSAAIKPVTNHLGGLLAEGISGVFGGAFADGASFAQGRVTPFATGGVVSGATAFPMRGGWGLMGEAGPEAIMPLSRGADGKLGVRAAGGARPVQVVVNVTTPDVQGFQRSQSQIAAQLGRALSLGQRNM</sequence>
<dbReference type="EMBL" id="WUPT01000001">
    <property type="protein sequence ID" value="MXQ07636.1"/>
    <property type="molecule type" value="Genomic_DNA"/>
</dbReference>
<gene>
    <name evidence="1" type="ORF">GQ651_07235</name>
</gene>
<keyword evidence="2" id="KW-1185">Reference proteome</keyword>
<reference evidence="1 2" key="1">
    <citation type="submission" date="2019-12" db="EMBL/GenBank/DDBJ databases">
        <authorList>
            <person name="Lee S.D."/>
        </authorList>
    </citation>
    <scope>NUCLEOTIDE SEQUENCE [LARGE SCALE GENOMIC DNA]</scope>
    <source>
        <strain evidence="1 2">GH1-50</strain>
    </source>
</reference>
<reference evidence="1 2" key="2">
    <citation type="submission" date="2020-03" db="EMBL/GenBank/DDBJ databases">
        <title>Kangsaoukella pontilimi gen. nov., sp. nov., a new member of the family Rhodobacteraceae isolated from a tidal mudflat.</title>
        <authorList>
            <person name="Kim I.S."/>
        </authorList>
    </citation>
    <scope>NUCLEOTIDE SEQUENCE [LARGE SCALE GENOMIC DNA]</scope>
    <source>
        <strain evidence="1 2">GH1-50</strain>
    </source>
</reference>
<evidence type="ECO:0000313" key="1">
    <source>
        <dbReference type="EMBL" id="MXQ07636.1"/>
    </source>
</evidence>
<dbReference type="RefSeq" id="WP_160763500.1">
    <property type="nucleotide sequence ID" value="NZ_WUPT01000001.1"/>
</dbReference>
<protein>
    <submittedName>
        <fullName evidence="1">Phage tail tape measure protein</fullName>
    </submittedName>
</protein>